<feature type="non-terminal residue" evidence="1">
    <location>
        <position position="1"/>
    </location>
</feature>
<organism evidence="1">
    <name type="scientific">marine sediment metagenome</name>
    <dbReference type="NCBI Taxonomy" id="412755"/>
    <lineage>
        <taxon>unclassified sequences</taxon>
        <taxon>metagenomes</taxon>
        <taxon>ecological metagenomes</taxon>
    </lineage>
</organism>
<gene>
    <name evidence="1" type="ORF">S01H1_43167</name>
</gene>
<sequence>AQAVNIDLSIGSSGSPFLTETKSIQTIGSTGPTTGILRTGNLIRDSLYSPIFSPCWQVQAASPAMPIVDTATEKALVAYDPIFNQYNVSTPPGYKNKNTGLFVFSLPITHSQDEVDYRGNDDVHVSLDMEIRSVFIINGNDNNITDANINILTRETPAPFNLVFRFLKYDGTYIDNEDWVHSFTASDLGVGGLVRGKGVNSWPDDRGGLGYIRVNNFPDGDEGGGFREFNTVVVPKLIKYQISDLDTDPHDMYKGEYRWKGEFRP</sequence>
<proteinExistence type="predicted"/>
<dbReference type="AlphaFoldDB" id="X0WHY2"/>
<protein>
    <submittedName>
        <fullName evidence="1">Uncharacterized protein</fullName>
    </submittedName>
</protein>
<reference evidence="1" key="1">
    <citation type="journal article" date="2014" name="Front. Microbiol.">
        <title>High frequency of phylogenetically diverse reductive dehalogenase-homologous genes in deep subseafloor sedimentary metagenomes.</title>
        <authorList>
            <person name="Kawai M."/>
            <person name="Futagami T."/>
            <person name="Toyoda A."/>
            <person name="Takaki Y."/>
            <person name="Nishi S."/>
            <person name="Hori S."/>
            <person name="Arai W."/>
            <person name="Tsubouchi T."/>
            <person name="Morono Y."/>
            <person name="Uchiyama I."/>
            <person name="Ito T."/>
            <person name="Fujiyama A."/>
            <person name="Inagaki F."/>
            <person name="Takami H."/>
        </authorList>
    </citation>
    <scope>NUCLEOTIDE SEQUENCE</scope>
    <source>
        <strain evidence="1">Expedition CK06-06</strain>
    </source>
</reference>
<accession>X0WHY2</accession>
<evidence type="ECO:0000313" key="1">
    <source>
        <dbReference type="EMBL" id="GAG12306.1"/>
    </source>
</evidence>
<feature type="non-terminal residue" evidence="1">
    <location>
        <position position="265"/>
    </location>
</feature>
<name>X0WHY2_9ZZZZ</name>
<dbReference type="EMBL" id="BARS01027482">
    <property type="protein sequence ID" value="GAG12306.1"/>
    <property type="molecule type" value="Genomic_DNA"/>
</dbReference>
<comment type="caution">
    <text evidence="1">The sequence shown here is derived from an EMBL/GenBank/DDBJ whole genome shotgun (WGS) entry which is preliminary data.</text>
</comment>